<reference evidence="3" key="1">
    <citation type="journal article" date="2018" name="Nat. Genet.">
        <title>Extensive intraspecific gene order and gene structural variations between Mo17 and other maize genomes.</title>
        <authorList>
            <person name="Sun S."/>
            <person name="Zhou Y."/>
            <person name="Chen J."/>
            <person name="Shi J."/>
            <person name="Zhao H."/>
            <person name="Zhao H."/>
            <person name="Song W."/>
            <person name="Zhang M."/>
            <person name="Cui Y."/>
            <person name="Dong X."/>
            <person name="Liu H."/>
            <person name="Ma X."/>
            <person name="Jiao Y."/>
            <person name="Wang B."/>
            <person name="Wei X."/>
            <person name="Stein J.C."/>
            <person name="Glaubitz J.C."/>
            <person name="Lu F."/>
            <person name="Yu G."/>
            <person name="Liang C."/>
            <person name="Fengler K."/>
            <person name="Li B."/>
            <person name="Rafalski A."/>
            <person name="Schnable P.S."/>
            <person name="Ware D.H."/>
            <person name="Buckler E.S."/>
            <person name="Lai J."/>
        </authorList>
    </citation>
    <scope>NUCLEOTIDE SEQUENCE [LARGE SCALE GENOMIC DNA]</scope>
    <source>
        <tissue evidence="3">Seedling</tissue>
    </source>
</reference>
<dbReference type="InterPro" id="IPR036249">
    <property type="entry name" value="Thioredoxin-like_sf"/>
</dbReference>
<keyword evidence="3" id="KW-0808">Transferase</keyword>
<proteinExistence type="predicted"/>
<evidence type="ECO:0000259" key="1">
    <source>
        <dbReference type="PROSITE" id="PS50404"/>
    </source>
</evidence>
<accession>A0A3L6FFG6</accession>
<dbReference type="Gene3D" id="1.20.1050.10">
    <property type="match status" value="1"/>
</dbReference>
<dbReference type="PANTHER" id="PTHR42673">
    <property type="entry name" value="MALEYLACETOACETATE ISOMERASE"/>
    <property type="match status" value="1"/>
</dbReference>
<dbReference type="ExpressionAtlas" id="A0A3L6FFG6">
    <property type="expression patterns" value="baseline and differential"/>
</dbReference>
<protein>
    <submittedName>
        <fullName evidence="3">Glutathione S-transferase</fullName>
    </submittedName>
</protein>
<organism evidence="3">
    <name type="scientific">Zea mays</name>
    <name type="common">Maize</name>
    <dbReference type="NCBI Taxonomy" id="4577"/>
    <lineage>
        <taxon>Eukaryota</taxon>
        <taxon>Viridiplantae</taxon>
        <taxon>Streptophyta</taxon>
        <taxon>Embryophyta</taxon>
        <taxon>Tracheophyta</taxon>
        <taxon>Spermatophyta</taxon>
        <taxon>Magnoliopsida</taxon>
        <taxon>Liliopsida</taxon>
        <taxon>Poales</taxon>
        <taxon>Poaceae</taxon>
        <taxon>PACMAD clade</taxon>
        <taxon>Panicoideae</taxon>
        <taxon>Andropogonodae</taxon>
        <taxon>Andropogoneae</taxon>
        <taxon>Tripsacinae</taxon>
        <taxon>Zea</taxon>
    </lineage>
</organism>
<dbReference type="InterPro" id="IPR004045">
    <property type="entry name" value="Glutathione_S-Trfase_N"/>
</dbReference>
<feature type="domain" description="GST N-terminal" evidence="1">
    <location>
        <begin position="1"/>
        <end position="65"/>
    </location>
</feature>
<dbReference type="InterPro" id="IPR010987">
    <property type="entry name" value="Glutathione-S-Trfase_C-like"/>
</dbReference>
<feature type="domain" description="GST C-terminal" evidence="2">
    <location>
        <begin position="115"/>
        <end position="310"/>
    </location>
</feature>
<dbReference type="Gene3D" id="3.40.30.10">
    <property type="entry name" value="Glutaredoxin"/>
    <property type="match status" value="1"/>
</dbReference>
<dbReference type="PANTHER" id="PTHR42673:SF5">
    <property type="entry name" value="GLUTATHIONE S-TRANSFERASE"/>
    <property type="match status" value="1"/>
</dbReference>
<dbReference type="Pfam" id="PF13417">
    <property type="entry name" value="GST_N_3"/>
    <property type="match status" value="1"/>
</dbReference>
<gene>
    <name evidence="3" type="primary">GSTZ1_1</name>
    <name evidence="3" type="ORF">Zm00014a_023604</name>
</gene>
<sequence>EFLGVFFLNHEGVDYEYKSVNPRTDPDYGKINPIKYIPALVDGGIVVSDSLAISLYLEDKYPEHPLLPKDLKRKALNLQVMSRSKSLVVSCSQKLQTLFVQAFNLFKAMLLLWGLHEGRMSPDEGLHIVQSYIDKGFRGVIFCNLIFANKNCLFLFQYIDSSFVFKSSNAILGEIKLLVEAIEKLLEGCESKYATGDDVQLVCFSTQPFNITLFFALINHIEIVYIVASSYQSCIVFFSPNYISTKFLISLLTSNFEKADVFLEPQIHAGINRFQIDMSMYPILERLHDAYMQIPAFQAALPKNQPDAPSS</sequence>
<dbReference type="SUPFAM" id="SSF47616">
    <property type="entry name" value="GST C-terminal domain-like"/>
    <property type="match status" value="1"/>
</dbReference>
<feature type="non-terminal residue" evidence="3">
    <location>
        <position position="1"/>
    </location>
</feature>
<dbReference type="PROSITE" id="PS50405">
    <property type="entry name" value="GST_CTER"/>
    <property type="match status" value="1"/>
</dbReference>
<dbReference type="EMBL" id="NCVQ01000004">
    <property type="protein sequence ID" value="PWZ31889.1"/>
    <property type="molecule type" value="Genomic_DNA"/>
</dbReference>
<dbReference type="AlphaFoldDB" id="A0A3L6FFG6"/>
<dbReference type="Proteomes" id="UP000251960">
    <property type="component" value="Chromosome 3"/>
</dbReference>
<evidence type="ECO:0000259" key="2">
    <source>
        <dbReference type="PROSITE" id="PS50405"/>
    </source>
</evidence>
<dbReference type="SUPFAM" id="SSF52833">
    <property type="entry name" value="Thioredoxin-like"/>
    <property type="match status" value="1"/>
</dbReference>
<name>A0A3L6FFG6_MAIZE</name>
<evidence type="ECO:0000313" key="3">
    <source>
        <dbReference type="EMBL" id="PWZ31889.1"/>
    </source>
</evidence>
<comment type="caution">
    <text evidence="3">The sequence shown here is derived from an EMBL/GenBank/DDBJ whole genome shotgun (WGS) entry which is preliminary data.</text>
</comment>
<dbReference type="InterPro" id="IPR036282">
    <property type="entry name" value="Glutathione-S-Trfase_C_sf"/>
</dbReference>
<dbReference type="GO" id="GO:0016740">
    <property type="term" value="F:transferase activity"/>
    <property type="evidence" value="ECO:0007669"/>
    <property type="project" value="UniProtKB-KW"/>
</dbReference>
<dbReference type="PROSITE" id="PS50404">
    <property type="entry name" value="GST_NTER"/>
    <property type="match status" value="1"/>
</dbReference>